<evidence type="ECO:0000256" key="5">
    <source>
        <dbReference type="ARBA" id="ARBA00022741"/>
    </source>
</evidence>
<evidence type="ECO:0000256" key="6">
    <source>
        <dbReference type="ARBA" id="ARBA00022840"/>
    </source>
</evidence>
<organism evidence="8">
    <name type="scientific">marine metagenome</name>
    <dbReference type="NCBI Taxonomy" id="408172"/>
    <lineage>
        <taxon>unclassified sequences</taxon>
        <taxon>metagenomes</taxon>
        <taxon>ecological metagenomes</taxon>
    </lineage>
</organism>
<dbReference type="SUPFAM" id="SSF82114">
    <property type="entry name" value="Riboflavin kinase-like"/>
    <property type="match status" value="1"/>
</dbReference>
<dbReference type="PANTHER" id="PTHR22749:SF6">
    <property type="entry name" value="RIBOFLAVIN KINASE"/>
    <property type="match status" value="1"/>
</dbReference>
<evidence type="ECO:0000256" key="4">
    <source>
        <dbReference type="ARBA" id="ARBA00022679"/>
    </source>
</evidence>
<dbReference type="GO" id="GO:0009398">
    <property type="term" value="P:FMN biosynthetic process"/>
    <property type="evidence" value="ECO:0007669"/>
    <property type="project" value="TreeGrafter"/>
</dbReference>
<proteinExistence type="predicted"/>
<dbReference type="EMBL" id="UINC01087185">
    <property type="protein sequence ID" value="SVC36344.1"/>
    <property type="molecule type" value="Genomic_DNA"/>
</dbReference>
<keyword evidence="5" id="KW-0547">Nucleotide-binding</keyword>
<evidence type="ECO:0000259" key="7">
    <source>
        <dbReference type="SMART" id="SM00904"/>
    </source>
</evidence>
<dbReference type="InterPro" id="IPR023465">
    <property type="entry name" value="Riboflavin_kinase_dom_sf"/>
</dbReference>
<dbReference type="GO" id="GO:0009231">
    <property type="term" value="P:riboflavin biosynthetic process"/>
    <property type="evidence" value="ECO:0007669"/>
    <property type="project" value="InterPro"/>
</dbReference>
<feature type="domain" description="Riboflavin kinase" evidence="7">
    <location>
        <begin position="2"/>
        <end position="97"/>
    </location>
</feature>
<keyword evidence="2" id="KW-0285">Flavoprotein</keyword>
<accession>A0A382LHL2</accession>
<dbReference type="InterPro" id="IPR023468">
    <property type="entry name" value="Riboflavin_kinase"/>
</dbReference>
<dbReference type="AlphaFoldDB" id="A0A382LHL2"/>
<dbReference type="Gene3D" id="2.40.30.30">
    <property type="entry name" value="Riboflavin kinase-like"/>
    <property type="match status" value="1"/>
</dbReference>
<dbReference type="EC" id="2.7.1.26" evidence="1"/>
<evidence type="ECO:0000256" key="1">
    <source>
        <dbReference type="ARBA" id="ARBA00012105"/>
    </source>
</evidence>
<evidence type="ECO:0000256" key="2">
    <source>
        <dbReference type="ARBA" id="ARBA00022630"/>
    </source>
</evidence>
<dbReference type="GO" id="GO:0008531">
    <property type="term" value="F:riboflavin kinase activity"/>
    <property type="evidence" value="ECO:0007669"/>
    <property type="project" value="UniProtKB-EC"/>
</dbReference>
<dbReference type="Pfam" id="PF01687">
    <property type="entry name" value="Flavokinase"/>
    <property type="match status" value="1"/>
</dbReference>
<sequence>KLINPDIVTPPDGIYATRTLVDQKLYLSATSIGNQPTFGGNERTIESYLIDFSDNLYGKKINIQFEKLIRNQKYFESTIELKKQMLKDVEETQIILSN</sequence>
<name>A0A382LHL2_9ZZZZ</name>
<keyword evidence="3" id="KW-0288">FMN</keyword>
<protein>
    <recommendedName>
        <fullName evidence="1">riboflavin kinase</fullName>
        <ecNumber evidence="1">2.7.1.26</ecNumber>
    </recommendedName>
</protein>
<keyword evidence="4" id="KW-0808">Transferase</keyword>
<gene>
    <name evidence="8" type="ORF">METZ01_LOCUS289198</name>
</gene>
<reference evidence="8" key="1">
    <citation type="submission" date="2018-05" db="EMBL/GenBank/DDBJ databases">
        <authorList>
            <person name="Lanie J.A."/>
            <person name="Ng W.-L."/>
            <person name="Kazmierczak K.M."/>
            <person name="Andrzejewski T.M."/>
            <person name="Davidsen T.M."/>
            <person name="Wayne K.J."/>
            <person name="Tettelin H."/>
            <person name="Glass J.I."/>
            <person name="Rusch D."/>
            <person name="Podicherti R."/>
            <person name="Tsui H.-C.T."/>
            <person name="Winkler M.E."/>
        </authorList>
    </citation>
    <scope>NUCLEOTIDE SEQUENCE</scope>
</reference>
<feature type="non-terminal residue" evidence="8">
    <location>
        <position position="1"/>
    </location>
</feature>
<keyword evidence="6" id="KW-0067">ATP-binding</keyword>
<dbReference type="PANTHER" id="PTHR22749">
    <property type="entry name" value="RIBOFLAVIN KINASE/FMN ADENYLYLTRANSFERASE"/>
    <property type="match status" value="1"/>
</dbReference>
<dbReference type="GO" id="GO:0005524">
    <property type="term" value="F:ATP binding"/>
    <property type="evidence" value="ECO:0007669"/>
    <property type="project" value="UniProtKB-KW"/>
</dbReference>
<dbReference type="InterPro" id="IPR015865">
    <property type="entry name" value="Riboflavin_kinase_bac/euk"/>
</dbReference>
<evidence type="ECO:0000256" key="3">
    <source>
        <dbReference type="ARBA" id="ARBA00022643"/>
    </source>
</evidence>
<dbReference type="SMART" id="SM00904">
    <property type="entry name" value="Flavokinase"/>
    <property type="match status" value="1"/>
</dbReference>
<evidence type="ECO:0000313" key="8">
    <source>
        <dbReference type="EMBL" id="SVC36344.1"/>
    </source>
</evidence>